<dbReference type="SUPFAM" id="SSF56112">
    <property type="entry name" value="Protein kinase-like (PK-like)"/>
    <property type="match status" value="1"/>
</dbReference>
<keyword evidence="12 15" id="KW-0472">Membrane</keyword>
<evidence type="ECO:0000256" key="14">
    <source>
        <dbReference type="ARBA" id="ARBA00034417"/>
    </source>
</evidence>
<dbReference type="InterPro" id="IPR022826">
    <property type="entry name" value="KDO_kinase"/>
</dbReference>
<evidence type="ECO:0000256" key="9">
    <source>
        <dbReference type="ARBA" id="ARBA00022777"/>
    </source>
</evidence>
<keyword evidence="8 15" id="KW-0547">Nucleotide-binding</keyword>
<keyword evidence="6 15" id="KW-0997">Cell inner membrane</keyword>
<evidence type="ECO:0000256" key="5">
    <source>
        <dbReference type="ARBA" id="ARBA00022475"/>
    </source>
</evidence>
<dbReference type="EC" id="2.7.1.166" evidence="4 15"/>
<sequence length="250" mass="29151">MCASVSAQTGKTVSIEVEQRDNECIWYDPALVEGDPRQYFDIHFWHQQAAVTGSAKGRGTTFFIRGPKMEMALRHYYRGGLFGKFVKDQYWFQGWEATRCGAELNLLAYLREKKMPVPRPVAARAVKNGRTYRADILVEKIPGARDLVAVLSENSLLAHDYRAIGRLVRRLHDAGVCHTDLNIHNILRDRKGKLWLIDFDKCQQRDGEQWKEDNLARLHRSFKKEKEKRQIRWQPEDWAAVLKGYNHIRK</sequence>
<evidence type="ECO:0000256" key="8">
    <source>
        <dbReference type="ARBA" id="ARBA00022741"/>
    </source>
</evidence>
<dbReference type="InterPro" id="IPR011009">
    <property type="entry name" value="Kinase-like_dom_sf"/>
</dbReference>
<name>A0ABX3KI09_9GAMM</name>
<dbReference type="Pfam" id="PF06293">
    <property type="entry name" value="Kdo"/>
    <property type="match status" value="1"/>
</dbReference>
<organism evidence="16 17">
    <name type="scientific">Salinivibrio sharmensis</name>
    <dbReference type="NCBI Taxonomy" id="390883"/>
    <lineage>
        <taxon>Bacteria</taxon>
        <taxon>Pseudomonadati</taxon>
        <taxon>Pseudomonadota</taxon>
        <taxon>Gammaproteobacteria</taxon>
        <taxon>Vibrionales</taxon>
        <taxon>Vibrionaceae</taxon>
        <taxon>Salinivibrio</taxon>
    </lineage>
</organism>
<keyword evidence="11 15" id="KW-0448">Lipopolysaccharide biosynthesis</keyword>
<dbReference type="NCBIfam" id="NF002475">
    <property type="entry name" value="PRK01723.1"/>
    <property type="match status" value="1"/>
</dbReference>
<evidence type="ECO:0000256" key="2">
    <source>
        <dbReference type="ARBA" id="ARBA00004713"/>
    </source>
</evidence>
<evidence type="ECO:0000256" key="12">
    <source>
        <dbReference type="ARBA" id="ARBA00023136"/>
    </source>
</evidence>
<dbReference type="HAMAP" id="MF_00521">
    <property type="entry name" value="KDO_kinase"/>
    <property type="match status" value="1"/>
</dbReference>
<comment type="catalytic activity">
    <reaction evidence="14 15">
        <text>an alpha-Kdo-(2-&gt;6)-lipid IVA + ATP = a 4-O-phospho-alpha-Kdo-(2-&gt;6)-lipid IVA + ADP + H(+)</text>
        <dbReference type="Rhea" id="RHEA:74271"/>
        <dbReference type="ChEBI" id="CHEBI:15378"/>
        <dbReference type="ChEBI" id="CHEBI:30616"/>
        <dbReference type="ChEBI" id="CHEBI:176428"/>
        <dbReference type="ChEBI" id="CHEBI:193140"/>
        <dbReference type="ChEBI" id="CHEBI:456216"/>
        <dbReference type="EC" id="2.7.1.166"/>
    </reaction>
</comment>
<protein>
    <recommendedName>
        <fullName evidence="13 15">3-deoxy-D-manno-octulosonic acid kinase</fullName>
        <shortName evidence="15">Kdo kinase</shortName>
        <ecNumber evidence="4 15">2.7.1.166</ecNumber>
    </recommendedName>
</protein>
<keyword evidence="9 15" id="KW-0418">Kinase</keyword>
<evidence type="ECO:0000256" key="1">
    <source>
        <dbReference type="ARBA" id="ARBA00004515"/>
    </source>
</evidence>
<gene>
    <name evidence="15" type="primary">kdkA</name>
    <name evidence="16" type="ORF">BZG74_06695</name>
</gene>
<comment type="subcellular location">
    <subcellularLocation>
        <location evidence="1 15">Cell inner membrane</location>
        <topology evidence="1 15">Peripheral membrane protein</topology>
        <orientation evidence="1 15">Cytoplasmic side</orientation>
    </subcellularLocation>
</comment>
<comment type="pathway">
    <text evidence="2 15">Bacterial outer membrane biogenesis; LPS core biosynthesis.</text>
</comment>
<accession>A0ABX3KI09</accession>
<keyword evidence="7 15" id="KW-0808">Transferase</keyword>
<evidence type="ECO:0000256" key="10">
    <source>
        <dbReference type="ARBA" id="ARBA00022840"/>
    </source>
</evidence>
<keyword evidence="10 15" id="KW-0067">ATP-binding</keyword>
<evidence type="ECO:0000256" key="13">
    <source>
        <dbReference type="ARBA" id="ARBA00029511"/>
    </source>
</evidence>
<comment type="similarity">
    <text evidence="3 15">Belongs to the protein kinase superfamily. KdkA/RfaP family.</text>
</comment>
<dbReference type="EMBL" id="MUFC01000005">
    <property type="protein sequence ID" value="OOE88925.1"/>
    <property type="molecule type" value="Genomic_DNA"/>
</dbReference>
<reference evidence="17" key="1">
    <citation type="submission" date="2017-01" db="EMBL/GenBank/DDBJ databases">
        <title>Draft genome of the species Salinivibrio sharmensis.</title>
        <authorList>
            <person name="Lopez-Hermoso C."/>
            <person name="De La Haba R."/>
            <person name="Sanchez-Porro C."/>
            <person name="Ventosa A."/>
        </authorList>
    </citation>
    <scope>NUCLEOTIDE SEQUENCE [LARGE SCALE GENOMIC DNA]</scope>
    <source>
        <strain evidence="17">CBH463</strain>
    </source>
</reference>
<comment type="function">
    <text evidence="15">Catalyzes the ATP-dependent phosphorylation of the 3-deoxy-D-manno-octulosonic acid (Kdo) residue in Kdo-lipid IV(A) at the 4-OH position.</text>
</comment>
<feature type="active site" evidence="15">
    <location>
        <position position="180"/>
    </location>
</feature>
<dbReference type="GO" id="GO:0016301">
    <property type="term" value="F:kinase activity"/>
    <property type="evidence" value="ECO:0007669"/>
    <property type="project" value="UniProtKB-KW"/>
</dbReference>
<dbReference type="Gene3D" id="1.10.510.10">
    <property type="entry name" value="Transferase(Phosphotransferase) domain 1"/>
    <property type="match status" value="1"/>
</dbReference>
<dbReference type="Proteomes" id="UP000188627">
    <property type="component" value="Unassembled WGS sequence"/>
</dbReference>
<comment type="caution">
    <text evidence="16">The sequence shown here is derived from an EMBL/GenBank/DDBJ whole genome shotgun (WGS) entry which is preliminary data.</text>
</comment>
<evidence type="ECO:0000256" key="11">
    <source>
        <dbReference type="ARBA" id="ARBA00022985"/>
    </source>
</evidence>
<evidence type="ECO:0000313" key="16">
    <source>
        <dbReference type="EMBL" id="OOE88925.1"/>
    </source>
</evidence>
<keyword evidence="5 15" id="KW-1003">Cell membrane</keyword>
<keyword evidence="17" id="KW-1185">Reference proteome</keyword>
<evidence type="ECO:0000256" key="4">
    <source>
        <dbReference type="ARBA" id="ARBA00011988"/>
    </source>
</evidence>
<evidence type="ECO:0000256" key="6">
    <source>
        <dbReference type="ARBA" id="ARBA00022519"/>
    </source>
</evidence>
<evidence type="ECO:0000313" key="17">
    <source>
        <dbReference type="Proteomes" id="UP000188627"/>
    </source>
</evidence>
<proteinExistence type="inferred from homology"/>
<evidence type="ECO:0000256" key="15">
    <source>
        <dbReference type="HAMAP-Rule" id="MF_00521"/>
    </source>
</evidence>
<evidence type="ECO:0000256" key="3">
    <source>
        <dbReference type="ARBA" id="ARBA00010327"/>
    </source>
</evidence>
<evidence type="ECO:0000256" key="7">
    <source>
        <dbReference type="ARBA" id="ARBA00022679"/>
    </source>
</evidence>